<feature type="domain" description="YdbS-like PH" evidence="2">
    <location>
        <begin position="70"/>
        <end position="145"/>
    </location>
</feature>
<organism evidence="3 4">
    <name type="scientific">Staphylococcus intermedius NCTC 11048</name>
    <dbReference type="NCBI Taxonomy" id="1141106"/>
    <lineage>
        <taxon>Bacteria</taxon>
        <taxon>Bacillati</taxon>
        <taxon>Bacillota</taxon>
        <taxon>Bacilli</taxon>
        <taxon>Bacillales</taxon>
        <taxon>Staphylococcaceae</taxon>
        <taxon>Staphylococcus</taxon>
        <taxon>Staphylococcus intermedius group</taxon>
    </lineage>
</organism>
<dbReference type="OrthoDB" id="1750577at2"/>
<dbReference type="PANTHER" id="PTHR34473">
    <property type="entry name" value="UPF0699 TRANSMEMBRANE PROTEIN YDBS"/>
    <property type="match status" value="1"/>
</dbReference>
<dbReference type="Proteomes" id="UP000255549">
    <property type="component" value="Unassembled WGS sequence"/>
</dbReference>
<dbReference type="InterPro" id="IPR005182">
    <property type="entry name" value="YdbS-like_PH"/>
</dbReference>
<dbReference type="STRING" id="1141106.GCA_000308095_00508"/>
<proteinExistence type="predicted"/>
<name>A0A380G513_STAIN</name>
<protein>
    <submittedName>
        <fullName evidence="3">Membrane spanning protein</fullName>
    </submittedName>
</protein>
<dbReference type="RefSeq" id="WP_019169262.1">
    <property type="nucleotide sequence ID" value="NZ_CAIB01000240.1"/>
</dbReference>
<dbReference type="Pfam" id="PF03703">
    <property type="entry name" value="bPH_2"/>
    <property type="match status" value="1"/>
</dbReference>
<keyword evidence="1" id="KW-0472">Membrane</keyword>
<accession>A0A380G513</accession>
<feature type="transmembrane region" description="Helical" evidence="1">
    <location>
        <begin position="12"/>
        <end position="36"/>
    </location>
</feature>
<evidence type="ECO:0000313" key="4">
    <source>
        <dbReference type="Proteomes" id="UP000255549"/>
    </source>
</evidence>
<evidence type="ECO:0000259" key="2">
    <source>
        <dbReference type="Pfam" id="PF03703"/>
    </source>
</evidence>
<gene>
    <name evidence="3" type="ORF">NCTC11048_01170</name>
</gene>
<evidence type="ECO:0000313" key="3">
    <source>
        <dbReference type="EMBL" id="SUM46165.1"/>
    </source>
</evidence>
<reference evidence="3 4" key="1">
    <citation type="submission" date="2018-06" db="EMBL/GenBank/DDBJ databases">
        <authorList>
            <consortium name="Pathogen Informatics"/>
            <person name="Doyle S."/>
        </authorList>
    </citation>
    <scope>NUCLEOTIDE SEQUENCE [LARGE SCALE GENOMIC DNA]</scope>
    <source>
        <strain evidence="4">NCTC 11048</strain>
    </source>
</reference>
<dbReference type="PANTHER" id="PTHR34473:SF2">
    <property type="entry name" value="UPF0699 TRANSMEMBRANE PROTEIN YDBT"/>
    <property type="match status" value="1"/>
</dbReference>
<keyword evidence="4" id="KW-1185">Reference proteome</keyword>
<feature type="transmembrane region" description="Helical" evidence="1">
    <location>
        <begin position="42"/>
        <end position="64"/>
    </location>
</feature>
<keyword evidence="1" id="KW-0812">Transmembrane</keyword>
<sequence length="172" mass="19674">MEKMSESGIKVMRIAALIMSAGIALLLIGFVVLGYFFDWDRLIITIIIIFAVILLLQLIVNVWLKPIYKYRTFGYAYRSHLMTVRKGFIMIKQSRIPMYRIQNVDLHEGWIMRKYQLATLTLSTAGGNVDVTLIDKDTALKVMAFIKQKGENVQTSETTPLVEHDDKEEGSL</sequence>
<dbReference type="AlphaFoldDB" id="A0A380G513"/>
<keyword evidence="1" id="KW-1133">Transmembrane helix</keyword>
<evidence type="ECO:0000256" key="1">
    <source>
        <dbReference type="SAM" id="Phobius"/>
    </source>
</evidence>
<dbReference type="EMBL" id="UHDP01000003">
    <property type="protein sequence ID" value="SUM46165.1"/>
    <property type="molecule type" value="Genomic_DNA"/>
</dbReference>